<dbReference type="WBParaSite" id="Hba_10079">
    <property type="protein sequence ID" value="Hba_10079"/>
    <property type="gene ID" value="Hba_10079"/>
</dbReference>
<keyword evidence="1" id="KW-1185">Reference proteome</keyword>
<name>A0A1I7WY90_HETBA</name>
<sequence length="64" mass="7156">MSKCGNTCYGKKTWTPVCDPLFLCISLSRFASACAKVKWWFEALSAIQSITHLTLFPDIALPML</sequence>
<protein>
    <submittedName>
        <fullName evidence="2">Ovule protein</fullName>
    </submittedName>
</protein>
<evidence type="ECO:0000313" key="1">
    <source>
        <dbReference type="Proteomes" id="UP000095283"/>
    </source>
</evidence>
<reference evidence="2" key="1">
    <citation type="submission" date="2016-11" db="UniProtKB">
        <authorList>
            <consortium name="WormBaseParasite"/>
        </authorList>
    </citation>
    <scope>IDENTIFICATION</scope>
</reference>
<organism evidence="1 2">
    <name type="scientific">Heterorhabditis bacteriophora</name>
    <name type="common">Entomopathogenic nematode worm</name>
    <dbReference type="NCBI Taxonomy" id="37862"/>
    <lineage>
        <taxon>Eukaryota</taxon>
        <taxon>Metazoa</taxon>
        <taxon>Ecdysozoa</taxon>
        <taxon>Nematoda</taxon>
        <taxon>Chromadorea</taxon>
        <taxon>Rhabditida</taxon>
        <taxon>Rhabditina</taxon>
        <taxon>Rhabditomorpha</taxon>
        <taxon>Strongyloidea</taxon>
        <taxon>Heterorhabditidae</taxon>
        <taxon>Heterorhabditis</taxon>
    </lineage>
</organism>
<dbReference type="AlphaFoldDB" id="A0A1I7WY90"/>
<evidence type="ECO:0000313" key="2">
    <source>
        <dbReference type="WBParaSite" id="Hba_10079"/>
    </source>
</evidence>
<accession>A0A1I7WY90</accession>
<proteinExistence type="predicted"/>
<dbReference type="Proteomes" id="UP000095283">
    <property type="component" value="Unplaced"/>
</dbReference>